<sequence>MKNLPHHLCRTLTASFSYKFGKSNQNHHCKSHLQSLENQVAICRHYGSLRKFTALEDDRAAIRTTCLQDFAIPNDTPEARAQTASVVAAWETAREYMAKAVELKAEAKVLGQPRILQIHARQAMIRAVENIHGQLNDSECPSSDYLSLKAEETECNEATAAPLDEILSKQASSQIQSAVDSTGHIRVTRTKAKAKMPGSTEEYRKVMKVEMFAWLAMASRYKAKHWLHGLTAVPFQKFTEYILGDRAYGLQIPSASGDSGSQRVKPDWSIVLAYEFKLRRLRWVLRQGPSVQSQGKAEESGNFKLELMEFDIERSPDHDLTDHALWERIFALLKEGGSPKVLLLSAKI</sequence>
<evidence type="ECO:0000313" key="3">
    <source>
        <dbReference type="Proteomes" id="UP001152797"/>
    </source>
</evidence>
<keyword evidence="3" id="KW-1185">Reference proteome</keyword>
<dbReference type="AlphaFoldDB" id="A0A9P1GGH3"/>
<protein>
    <submittedName>
        <fullName evidence="1">Uncharacterized protein</fullName>
    </submittedName>
</protein>
<reference evidence="2 3" key="2">
    <citation type="submission" date="2024-05" db="EMBL/GenBank/DDBJ databases">
        <authorList>
            <person name="Chen Y."/>
            <person name="Shah S."/>
            <person name="Dougan E. K."/>
            <person name="Thang M."/>
            <person name="Chan C."/>
        </authorList>
    </citation>
    <scope>NUCLEOTIDE SEQUENCE [LARGE SCALE GENOMIC DNA]</scope>
</reference>
<dbReference type="EMBL" id="CAMXCT010004602">
    <property type="protein sequence ID" value="CAI4009702.1"/>
    <property type="molecule type" value="Genomic_DNA"/>
</dbReference>
<dbReference type="Proteomes" id="UP001152797">
    <property type="component" value="Unassembled WGS sequence"/>
</dbReference>
<dbReference type="EMBL" id="CAMXCT030004602">
    <property type="protein sequence ID" value="CAL4797014.1"/>
    <property type="molecule type" value="Genomic_DNA"/>
</dbReference>
<reference evidence="1" key="1">
    <citation type="submission" date="2022-10" db="EMBL/GenBank/DDBJ databases">
        <authorList>
            <person name="Chen Y."/>
            <person name="Dougan E. K."/>
            <person name="Chan C."/>
            <person name="Rhodes N."/>
            <person name="Thang M."/>
        </authorList>
    </citation>
    <scope>NUCLEOTIDE SEQUENCE</scope>
</reference>
<evidence type="ECO:0000313" key="1">
    <source>
        <dbReference type="EMBL" id="CAI4009702.1"/>
    </source>
</evidence>
<gene>
    <name evidence="1" type="ORF">C1SCF055_LOCUS35041</name>
</gene>
<comment type="caution">
    <text evidence="1">The sequence shown here is derived from an EMBL/GenBank/DDBJ whole genome shotgun (WGS) entry which is preliminary data.</text>
</comment>
<accession>A0A9P1GGH3</accession>
<organism evidence="1">
    <name type="scientific">Cladocopium goreaui</name>
    <dbReference type="NCBI Taxonomy" id="2562237"/>
    <lineage>
        <taxon>Eukaryota</taxon>
        <taxon>Sar</taxon>
        <taxon>Alveolata</taxon>
        <taxon>Dinophyceae</taxon>
        <taxon>Suessiales</taxon>
        <taxon>Symbiodiniaceae</taxon>
        <taxon>Cladocopium</taxon>
    </lineage>
</organism>
<dbReference type="OrthoDB" id="441656at2759"/>
<dbReference type="EMBL" id="CAMXCT020004602">
    <property type="protein sequence ID" value="CAL1163077.1"/>
    <property type="molecule type" value="Genomic_DNA"/>
</dbReference>
<evidence type="ECO:0000313" key="2">
    <source>
        <dbReference type="EMBL" id="CAL4797014.1"/>
    </source>
</evidence>
<name>A0A9P1GGH3_9DINO</name>
<proteinExistence type="predicted"/>